<proteinExistence type="predicted"/>
<dbReference type="AlphaFoldDB" id="A0A9X1ISR9"/>
<dbReference type="EMBL" id="JAHGAW010000011">
    <property type="protein sequence ID" value="MBT2188535.1"/>
    <property type="molecule type" value="Genomic_DNA"/>
</dbReference>
<feature type="compositionally biased region" description="Basic and acidic residues" evidence="1">
    <location>
        <begin position="55"/>
        <end position="77"/>
    </location>
</feature>
<keyword evidence="2" id="KW-0812">Transmembrane</keyword>
<organism evidence="3 4">
    <name type="scientific">Sphingobium nicotianae</name>
    <dbReference type="NCBI Taxonomy" id="2782607"/>
    <lineage>
        <taxon>Bacteria</taxon>
        <taxon>Pseudomonadati</taxon>
        <taxon>Pseudomonadota</taxon>
        <taxon>Alphaproteobacteria</taxon>
        <taxon>Sphingomonadales</taxon>
        <taxon>Sphingomonadaceae</taxon>
        <taxon>Sphingobium</taxon>
    </lineage>
</organism>
<feature type="compositionally biased region" description="Pro residues" evidence="1">
    <location>
        <begin position="85"/>
        <end position="104"/>
    </location>
</feature>
<evidence type="ECO:0000256" key="2">
    <source>
        <dbReference type="SAM" id="Phobius"/>
    </source>
</evidence>
<protein>
    <submittedName>
        <fullName evidence="3">Cell envelope integrity protein TolA</fullName>
    </submittedName>
</protein>
<comment type="caution">
    <text evidence="3">The sequence shown here is derived from an EMBL/GenBank/DDBJ whole genome shotgun (WGS) entry which is preliminary data.</text>
</comment>
<feature type="compositionally biased region" description="Low complexity" evidence="1">
    <location>
        <begin position="131"/>
        <end position="143"/>
    </location>
</feature>
<evidence type="ECO:0000313" key="4">
    <source>
        <dbReference type="Proteomes" id="UP001138757"/>
    </source>
</evidence>
<keyword evidence="2" id="KW-1133">Transmembrane helix</keyword>
<sequence>MPVSGRGGYGRERKLGPLALTVLLHILVIGLLLLQKGAPVPRKIEESLTTVFMPEAKEDKGDKAKAKTEQKEKKRESASAASEPKPTPTPPVEQPKTPPPPIPIGPSWLNMSRAEFAASDISKMARAQRNTGDSGDTGDSSSTYGPGEGPGGVRLYNADWYRKPTDAEIGGYMTASMPRRGWGLIACQTIERYHVDNCQTLGESPLGSGFGRAVREAAWQFLVMPPRINGKPQVGAWVRIRIDYGVTEGGPDKPG</sequence>
<reference evidence="3" key="1">
    <citation type="submission" date="2021-05" db="EMBL/GenBank/DDBJ databases">
        <title>Genome of Sphingobium sp. strain.</title>
        <authorList>
            <person name="Fan R."/>
        </authorList>
    </citation>
    <scope>NUCLEOTIDE SEQUENCE</scope>
    <source>
        <strain evidence="3">H33</strain>
    </source>
</reference>
<feature type="region of interest" description="Disordered" evidence="1">
    <location>
        <begin position="55"/>
        <end position="108"/>
    </location>
</feature>
<evidence type="ECO:0000313" key="3">
    <source>
        <dbReference type="EMBL" id="MBT2188535.1"/>
    </source>
</evidence>
<feature type="region of interest" description="Disordered" evidence="1">
    <location>
        <begin position="125"/>
        <end position="151"/>
    </location>
</feature>
<evidence type="ECO:0000256" key="1">
    <source>
        <dbReference type="SAM" id="MobiDB-lite"/>
    </source>
</evidence>
<gene>
    <name evidence="3" type="ORF">KK488_16390</name>
</gene>
<feature type="transmembrane region" description="Helical" evidence="2">
    <location>
        <begin position="15"/>
        <end position="34"/>
    </location>
</feature>
<keyword evidence="2" id="KW-0472">Membrane</keyword>
<dbReference type="Proteomes" id="UP001138757">
    <property type="component" value="Unassembled WGS sequence"/>
</dbReference>
<keyword evidence="4" id="KW-1185">Reference proteome</keyword>
<accession>A0A9X1ISR9</accession>
<name>A0A9X1ISR9_9SPHN</name>